<reference evidence="2" key="1">
    <citation type="submission" date="2021-01" db="EMBL/GenBank/DDBJ databases">
        <authorList>
            <person name="Corre E."/>
            <person name="Pelletier E."/>
            <person name="Niang G."/>
            <person name="Scheremetjew M."/>
            <person name="Finn R."/>
            <person name="Kale V."/>
            <person name="Holt S."/>
            <person name="Cochrane G."/>
            <person name="Meng A."/>
            <person name="Brown T."/>
            <person name="Cohen L."/>
        </authorList>
    </citation>
    <scope>NUCLEOTIDE SEQUENCE</scope>
    <source>
        <strain evidence="2">CCMP3303</strain>
    </source>
</reference>
<dbReference type="SUPFAM" id="SSF55961">
    <property type="entry name" value="Bet v1-like"/>
    <property type="match status" value="1"/>
</dbReference>
<dbReference type="AlphaFoldDB" id="A0A7S0FQK9"/>
<dbReference type="PROSITE" id="PS51257">
    <property type="entry name" value="PROKAR_LIPOPROTEIN"/>
    <property type="match status" value="1"/>
</dbReference>
<proteinExistence type="predicted"/>
<dbReference type="EMBL" id="HBEJ01012203">
    <property type="protein sequence ID" value="CAD8372812.1"/>
    <property type="molecule type" value="Transcribed_RNA"/>
</dbReference>
<name>A0A7S0FQK9_9STRA</name>
<dbReference type="InterPro" id="IPR023393">
    <property type="entry name" value="START-like_dom_sf"/>
</dbReference>
<sequence>MMHHSKQSSLLLVIFGAGACTCTRAFTPSLFQPAQRTVPTTTGGHDIELPDFDELFGRIKQVSPLAKKVLASHGNNANDSDLSQEPLKWKTIESNKKRFLHSIHKVDNYLGLGPPLLRFRATIDGPCLGTPFADFIMSLEEREQWDDQIAQVDELFPIDASSATEFLGEDKYGDCSQIGVGYCRTKSAFGISPREQLTVCGVQKFDDGSAMIWGTEMEEDLHNHLLPQIPGRKRPTRAKSHIFSTTLSPSADDPENKFDVEYCLQMCTGGLPAFVTTPVMINTVKSLFNHAKAFYAGGEGSELEAYLTALEKEKAAQKARQTQEEQKKVEQEQLLHLATSSQQSDTIVEEHPASDGLLETIQRQIDQEEAQTTVPTVVMVDQNDAERPKAHVVVPEHGGPHMMEDEEHDRLVATHAMVHIIDDKPQNTIRWVMSKTATKVSGARNLIRSLRDRIAIGLAESEADV</sequence>
<organism evidence="2">
    <name type="scientific">Minutocellus polymorphus</name>
    <dbReference type="NCBI Taxonomy" id="265543"/>
    <lineage>
        <taxon>Eukaryota</taxon>
        <taxon>Sar</taxon>
        <taxon>Stramenopiles</taxon>
        <taxon>Ochrophyta</taxon>
        <taxon>Bacillariophyta</taxon>
        <taxon>Mediophyceae</taxon>
        <taxon>Cymatosirophycidae</taxon>
        <taxon>Cymatosirales</taxon>
        <taxon>Cymatosiraceae</taxon>
        <taxon>Minutocellus</taxon>
    </lineage>
</organism>
<evidence type="ECO:0000256" key="1">
    <source>
        <dbReference type="SAM" id="SignalP"/>
    </source>
</evidence>
<feature type="chain" id="PRO_5031002783" description="START domain-containing protein" evidence="1">
    <location>
        <begin position="26"/>
        <end position="465"/>
    </location>
</feature>
<evidence type="ECO:0008006" key="3">
    <source>
        <dbReference type="Google" id="ProtNLM"/>
    </source>
</evidence>
<protein>
    <recommendedName>
        <fullName evidence="3">START domain-containing protein</fullName>
    </recommendedName>
</protein>
<dbReference type="Gene3D" id="3.30.530.20">
    <property type="match status" value="1"/>
</dbReference>
<keyword evidence="1" id="KW-0732">Signal</keyword>
<accession>A0A7S0FQK9</accession>
<evidence type="ECO:0000313" key="2">
    <source>
        <dbReference type="EMBL" id="CAD8372812.1"/>
    </source>
</evidence>
<gene>
    <name evidence="2" type="ORF">MPOL1434_LOCUS7140</name>
</gene>
<feature type="signal peptide" evidence="1">
    <location>
        <begin position="1"/>
        <end position="25"/>
    </location>
</feature>